<feature type="non-terminal residue" evidence="2">
    <location>
        <position position="1"/>
    </location>
</feature>
<proteinExistence type="predicted"/>
<evidence type="ECO:0000313" key="3">
    <source>
        <dbReference type="Proteomes" id="UP000270924"/>
    </source>
</evidence>
<protein>
    <submittedName>
        <fullName evidence="2">Uncharacterized protein</fullName>
    </submittedName>
</protein>
<accession>A0A3P7FWT8</accession>
<dbReference type="InParanoid" id="A0A3P7FWT8"/>
<dbReference type="Proteomes" id="UP000270924">
    <property type="component" value="Unassembled WGS sequence"/>
</dbReference>
<name>A0A3P7FWT8_WUCBA</name>
<evidence type="ECO:0000256" key="1">
    <source>
        <dbReference type="SAM" id="MobiDB-lite"/>
    </source>
</evidence>
<keyword evidence="3" id="KW-1185">Reference proteome</keyword>
<feature type="region of interest" description="Disordered" evidence="1">
    <location>
        <begin position="37"/>
        <end position="64"/>
    </location>
</feature>
<reference evidence="2 3" key="1">
    <citation type="submission" date="2018-11" db="EMBL/GenBank/DDBJ databases">
        <authorList>
            <consortium name="Pathogen Informatics"/>
        </authorList>
    </citation>
    <scope>NUCLEOTIDE SEQUENCE [LARGE SCALE GENOMIC DNA]</scope>
</reference>
<evidence type="ECO:0000313" key="2">
    <source>
        <dbReference type="EMBL" id="VDM13635.1"/>
    </source>
</evidence>
<dbReference type="AlphaFoldDB" id="A0A3P7FWT8"/>
<dbReference type="EMBL" id="UYWW01004631">
    <property type="protein sequence ID" value="VDM13635.1"/>
    <property type="molecule type" value="Genomic_DNA"/>
</dbReference>
<gene>
    <name evidence="2" type="ORF">WBA_LOCUS7021</name>
</gene>
<organism evidence="2 3">
    <name type="scientific">Wuchereria bancrofti</name>
    <dbReference type="NCBI Taxonomy" id="6293"/>
    <lineage>
        <taxon>Eukaryota</taxon>
        <taxon>Metazoa</taxon>
        <taxon>Ecdysozoa</taxon>
        <taxon>Nematoda</taxon>
        <taxon>Chromadorea</taxon>
        <taxon>Rhabditida</taxon>
        <taxon>Spirurina</taxon>
        <taxon>Spiruromorpha</taxon>
        <taxon>Filarioidea</taxon>
        <taxon>Onchocercidae</taxon>
        <taxon>Wuchereria</taxon>
    </lineage>
</organism>
<feature type="compositionally biased region" description="Low complexity" evidence="1">
    <location>
        <begin position="40"/>
        <end position="63"/>
    </location>
</feature>
<sequence>HHSVQVYDTNNTVIIQQRKFEKRFQKWFKVTYALGISADSNSSNSSSSSNSRSSSSSSSNSRSINVSATAAKYEDEVNVLSFGDIGNFSLFAELGKHGKSEGLQRFLQ</sequence>